<feature type="transmembrane region" description="Helical" evidence="8">
    <location>
        <begin position="195"/>
        <end position="213"/>
    </location>
</feature>
<keyword evidence="2 7" id="KW-0813">Transport</keyword>
<dbReference type="Pfam" id="PF00230">
    <property type="entry name" value="MIP"/>
    <property type="match status" value="1"/>
</dbReference>
<comment type="caution">
    <text evidence="9">The sequence shown here is derived from an EMBL/GenBank/DDBJ whole genome shotgun (WGS) entry which is preliminary data.</text>
</comment>
<evidence type="ECO:0000256" key="1">
    <source>
        <dbReference type="ARBA" id="ARBA00004127"/>
    </source>
</evidence>
<dbReference type="Proteomes" id="UP001515480">
    <property type="component" value="Unassembled WGS sequence"/>
</dbReference>
<feature type="transmembrane region" description="Helical" evidence="8">
    <location>
        <begin position="126"/>
        <end position="144"/>
    </location>
</feature>
<gene>
    <name evidence="9" type="ORF">AB1Y20_020096</name>
</gene>
<dbReference type="AlphaFoldDB" id="A0AB34JU61"/>
<dbReference type="EMBL" id="JBGBPQ010000004">
    <property type="protein sequence ID" value="KAL1525229.1"/>
    <property type="molecule type" value="Genomic_DNA"/>
</dbReference>
<evidence type="ECO:0000256" key="4">
    <source>
        <dbReference type="ARBA" id="ARBA00022737"/>
    </source>
</evidence>
<comment type="similarity">
    <text evidence="7">Belongs to the MIP/aquaporin (TC 1.A.8) family.</text>
</comment>
<sequence length="255" mass="27186">MSADVHRAAVAELVGTAILVTTIIGSGIQGETLSQDPAVALLGNTLATWGILFVLITIFGPVSGAHFNPVVSYVFFCRGELRLNDLIIYIPLQFCGAIIGAIMAHAMFELSLAEFDGKDRDSLGEWLGEVIATIGLLMTILGSIGANAKGTIPMAVGLYITAGYWFTSSTSFANPAVTVGRSFTNTFAAINPSSILPYIAGQIVGLIVGLPFCEWMWNDKSFIAATLTLFPPVARSVPETRSRQENLPVDQVNSR</sequence>
<comment type="subcellular location">
    <subcellularLocation>
        <location evidence="1">Endomembrane system</location>
        <topology evidence="1">Multi-pass membrane protein</topology>
    </subcellularLocation>
</comment>
<dbReference type="GO" id="GO:0016020">
    <property type="term" value="C:membrane"/>
    <property type="evidence" value="ECO:0007669"/>
    <property type="project" value="InterPro"/>
</dbReference>
<dbReference type="PANTHER" id="PTHR45665">
    <property type="entry name" value="AQUAPORIN-8"/>
    <property type="match status" value="1"/>
</dbReference>
<evidence type="ECO:0000313" key="9">
    <source>
        <dbReference type="EMBL" id="KAL1525229.1"/>
    </source>
</evidence>
<dbReference type="PANTHER" id="PTHR45665:SF9">
    <property type="entry name" value="AQUAPORIN-8"/>
    <property type="match status" value="1"/>
</dbReference>
<organism evidence="9 10">
    <name type="scientific">Prymnesium parvum</name>
    <name type="common">Toxic golden alga</name>
    <dbReference type="NCBI Taxonomy" id="97485"/>
    <lineage>
        <taxon>Eukaryota</taxon>
        <taxon>Haptista</taxon>
        <taxon>Haptophyta</taxon>
        <taxon>Prymnesiophyceae</taxon>
        <taxon>Prymnesiales</taxon>
        <taxon>Prymnesiaceae</taxon>
        <taxon>Prymnesium</taxon>
    </lineage>
</organism>
<dbReference type="Gene3D" id="1.20.1080.10">
    <property type="entry name" value="Glycerol uptake facilitator protein"/>
    <property type="match status" value="2"/>
</dbReference>
<keyword evidence="10" id="KW-1185">Reference proteome</keyword>
<reference evidence="9 10" key="1">
    <citation type="journal article" date="2024" name="Science">
        <title>Giant polyketide synthase enzymes in the biosynthesis of giant marine polyether toxins.</title>
        <authorList>
            <person name="Fallon T.R."/>
            <person name="Shende V.V."/>
            <person name="Wierzbicki I.H."/>
            <person name="Pendleton A.L."/>
            <person name="Watervoot N.F."/>
            <person name="Auber R.P."/>
            <person name="Gonzalez D.J."/>
            <person name="Wisecaver J.H."/>
            <person name="Moore B.S."/>
        </authorList>
    </citation>
    <scope>NUCLEOTIDE SEQUENCE [LARGE SCALE GENOMIC DNA]</scope>
    <source>
        <strain evidence="9 10">12B1</strain>
    </source>
</reference>
<evidence type="ECO:0000256" key="8">
    <source>
        <dbReference type="SAM" id="Phobius"/>
    </source>
</evidence>
<feature type="transmembrane region" description="Helical" evidence="8">
    <location>
        <begin position="156"/>
        <end position="175"/>
    </location>
</feature>
<dbReference type="InterPro" id="IPR034294">
    <property type="entry name" value="Aquaporin_transptr"/>
</dbReference>
<evidence type="ECO:0000256" key="6">
    <source>
        <dbReference type="ARBA" id="ARBA00023136"/>
    </source>
</evidence>
<feature type="transmembrane region" description="Helical" evidence="8">
    <location>
        <begin position="9"/>
        <end position="29"/>
    </location>
</feature>
<protein>
    <recommendedName>
        <fullName evidence="11">Aquaporin</fullName>
    </recommendedName>
</protein>
<feature type="transmembrane region" description="Helical" evidence="8">
    <location>
        <begin position="86"/>
        <end position="106"/>
    </location>
</feature>
<evidence type="ECO:0000256" key="3">
    <source>
        <dbReference type="ARBA" id="ARBA00022692"/>
    </source>
</evidence>
<dbReference type="GO" id="GO:0015250">
    <property type="term" value="F:water channel activity"/>
    <property type="evidence" value="ECO:0007669"/>
    <property type="project" value="TreeGrafter"/>
</dbReference>
<proteinExistence type="inferred from homology"/>
<dbReference type="GO" id="GO:0019755">
    <property type="term" value="P:one-carbon compound transport"/>
    <property type="evidence" value="ECO:0007669"/>
    <property type="project" value="UniProtKB-ARBA"/>
</dbReference>
<dbReference type="GO" id="GO:0012505">
    <property type="term" value="C:endomembrane system"/>
    <property type="evidence" value="ECO:0007669"/>
    <property type="project" value="UniProtKB-SubCell"/>
</dbReference>
<name>A0AB34JU61_PRYPA</name>
<evidence type="ECO:0000313" key="10">
    <source>
        <dbReference type="Proteomes" id="UP001515480"/>
    </source>
</evidence>
<dbReference type="InterPro" id="IPR000425">
    <property type="entry name" value="MIP"/>
</dbReference>
<accession>A0AB34JU61</accession>
<evidence type="ECO:0000256" key="7">
    <source>
        <dbReference type="RuleBase" id="RU000477"/>
    </source>
</evidence>
<evidence type="ECO:0000256" key="5">
    <source>
        <dbReference type="ARBA" id="ARBA00022989"/>
    </source>
</evidence>
<keyword evidence="3 7" id="KW-0812">Transmembrane</keyword>
<evidence type="ECO:0000256" key="2">
    <source>
        <dbReference type="ARBA" id="ARBA00022448"/>
    </source>
</evidence>
<dbReference type="InterPro" id="IPR023271">
    <property type="entry name" value="Aquaporin-like"/>
</dbReference>
<dbReference type="PRINTS" id="PR00783">
    <property type="entry name" value="MINTRINSICP"/>
</dbReference>
<dbReference type="SUPFAM" id="SSF81338">
    <property type="entry name" value="Aquaporin-like"/>
    <property type="match status" value="1"/>
</dbReference>
<keyword evidence="6 8" id="KW-0472">Membrane</keyword>
<keyword evidence="4" id="KW-0677">Repeat</keyword>
<keyword evidence="5 8" id="KW-1133">Transmembrane helix</keyword>
<dbReference type="GO" id="GO:0005737">
    <property type="term" value="C:cytoplasm"/>
    <property type="evidence" value="ECO:0007669"/>
    <property type="project" value="UniProtKB-ARBA"/>
</dbReference>
<evidence type="ECO:0008006" key="11">
    <source>
        <dbReference type="Google" id="ProtNLM"/>
    </source>
</evidence>
<feature type="transmembrane region" description="Helical" evidence="8">
    <location>
        <begin position="49"/>
        <end position="74"/>
    </location>
</feature>